<reference evidence="1" key="2">
    <citation type="journal article" date="2015" name="Data Brief">
        <title>Shoot transcriptome of the giant reed, Arundo donax.</title>
        <authorList>
            <person name="Barrero R.A."/>
            <person name="Guerrero F.D."/>
            <person name="Moolhuijzen P."/>
            <person name="Goolsby J.A."/>
            <person name="Tidwell J."/>
            <person name="Bellgard S.E."/>
            <person name="Bellgard M.I."/>
        </authorList>
    </citation>
    <scope>NUCLEOTIDE SEQUENCE</scope>
    <source>
        <tissue evidence="1">Shoot tissue taken approximately 20 cm above the soil surface</tissue>
    </source>
</reference>
<dbReference type="EMBL" id="GBRH01256396">
    <property type="protein sequence ID" value="JAD41499.1"/>
    <property type="molecule type" value="Transcribed_RNA"/>
</dbReference>
<sequence length="25" mass="2791">MPILVKIERCSSFSSTLSLTSSKIY</sequence>
<proteinExistence type="predicted"/>
<dbReference type="AlphaFoldDB" id="A0A0A8ZQ24"/>
<reference evidence="1" key="1">
    <citation type="submission" date="2014-09" db="EMBL/GenBank/DDBJ databases">
        <authorList>
            <person name="Magalhaes I.L.F."/>
            <person name="Oliveira U."/>
            <person name="Santos F.R."/>
            <person name="Vidigal T.H.D.A."/>
            <person name="Brescovit A.D."/>
            <person name="Santos A.J."/>
        </authorList>
    </citation>
    <scope>NUCLEOTIDE SEQUENCE</scope>
    <source>
        <tissue evidence="1">Shoot tissue taken approximately 20 cm above the soil surface</tissue>
    </source>
</reference>
<name>A0A0A8ZQ24_ARUDO</name>
<accession>A0A0A8ZQ24</accession>
<organism evidence="1">
    <name type="scientific">Arundo donax</name>
    <name type="common">Giant reed</name>
    <name type="synonym">Donax arundinaceus</name>
    <dbReference type="NCBI Taxonomy" id="35708"/>
    <lineage>
        <taxon>Eukaryota</taxon>
        <taxon>Viridiplantae</taxon>
        <taxon>Streptophyta</taxon>
        <taxon>Embryophyta</taxon>
        <taxon>Tracheophyta</taxon>
        <taxon>Spermatophyta</taxon>
        <taxon>Magnoliopsida</taxon>
        <taxon>Liliopsida</taxon>
        <taxon>Poales</taxon>
        <taxon>Poaceae</taxon>
        <taxon>PACMAD clade</taxon>
        <taxon>Arundinoideae</taxon>
        <taxon>Arundineae</taxon>
        <taxon>Arundo</taxon>
    </lineage>
</organism>
<protein>
    <submittedName>
        <fullName evidence="1">Uncharacterized protein</fullName>
    </submittedName>
</protein>
<evidence type="ECO:0000313" key="1">
    <source>
        <dbReference type="EMBL" id="JAD41499.1"/>
    </source>
</evidence>